<dbReference type="Proteomes" id="UP000318815">
    <property type="component" value="Unassembled WGS sequence"/>
</dbReference>
<evidence type="ECO:0000313" key="1">
    <source>
        <dbReference type="EMBL" id="TWV96894.1"/>
    </source>
</evidence>
<proteinExistence type="predicted"/>
<comment type="caution">
    <text evidence="1">The sequence shown here is derived from an EMBL/GenBank/DDBJ whole genome shotgun (WGS) entry which is preliminary data.</text>
</comment>
<sequence length="98" mass="10503">MLQAEQTLKALVQKGASANLMTTHELESHNVAMLAQDIPVYNSEQLKATVLIVRTAVIAGAAVDQQKAYVLNGGMNALNYVCSYLGGVLRTGPTTWAR</sequence>
<evidence type="ECO:0000313" key="2">
    <source>
        <dbReference type="Proteomes" id="UP000318815"/>
    </source>
</evidence>
<reference evidence="1 2" key="1">
    <citation type="submission" date="2019-08" db="EMBL/GenBank/DDBJ databases">
        <title>Whole genome sequencing of chitin degrading bacteria Chitinophaga pinensis YS16.</title>
        <authorList>
            <person name="Singh R.P."/>
            <person name="Manchanda G."/>
            <person name="Maurya I.K."/>
            <person name="Joshi N.K."/>
            <person name="Srivastava A.K."/>
        </authorList>
    </citation>
    <scope>NUCLEOTIDE SEQUENCE [LARGE SCALE GENOMIC DNA]</scope>
    <source>
        <strain evidence="1 2">YS-16</strain>
    </source>
</reference>
<dbReference type="EMBL" id="VOHS01000031">
    <property type="protein sequence ID" value="TWV96894.1"/>
    <property type="molecule type" value="Genomic_DNA"/>
</dbReference>
<accession>A0A5C6LSB5</accession>
<gene>
    <name evidence="1" type="ORF">FEF09_22660</name>
</gene>
<dbReference type="AlphaFoldDB" id="A0A5C6LSB5"/>
<dbReference type="RefSeq" id="WP_146307222.1">
    <property type="nucleotide sequence ID" value="NZ_VOHS01000031.1"/>
</dbReference>
<protein>
    <submittedName>
        <fullName evidence="1">Uncharacterized protein</fullName>
    </submittedName>
</protein>
<name>A0A5C6LSB5_9BACT</name>
<keyword evidence="2" id="KW-1185">Reference proteome</keyword>
<organism evidence="1 2">
    <name type="scientific">Chitinophaga pinensis</name>
    <dbReference type="NCBI Taxonomy" id="79329"/>
    <lineage>
        <taxon>Bacteria</taxon>
        <taxon>Pseudomonadati</taxon>
        <taxon>Bacteroidota</taxon>
        <taxon>Chitinophagia</taxon>
        <taxon>Chitinophagales</taxon>
        <taxon>Chitinophagaceae</taxon>
        <taxon>Chitinophaga</taxon>
    </lineage>
</organism>